<dbReference type="eggNOG" id="COG1451">
    <property type="taxonomic scope" value="Bacteria"/>
</dbReference>
<dbReference type="HOGENOM" id="CLU_065947_2_0_4"/>
<dbReference type="GeneID" id="77134772"/>
<feature type="domain" description="YgjP-like metallopeptidase" evidence="2">
    <location>
        <begin position="63"/>
        <end position="267"/>
    </location>
</feature>
<gene>
    <name evidence="3" type="ORF">OFBG_01244</name>
</gene>
<evidence type="ECO:0000313" key="3">
    <source>
        <dbReference type="EMBL" id="EEO30216.1"/>
    </source>
</evidence>
<dbReference type="InterPro" id="IPR002725">
    <property type="entry name" value="YgjP-like_metallopeptidase"/>
</dbReference>
<dbReference type="PANTHER" id="PTHR30399">
    <property type="entry name" value="UNCHARACTERIZED PROTEIN YGJP"/>
    <property type="match status" value="1"/>
</dbReference>
<dbReference type="Gene3D" id="3.30.2010.10">
    <property type="entry name" value="Metalloproteases ('zincins'), catalytic domain"/>
    <property type="match status" value="1"/>
</dbReference>
<dbReference type="Pfam" id="PF01863">
    <property type="entry name" value="YgjP-like"/>
    <property type="match status" value="1"/>
</dbReference>
<dbReference type="RefSeq" id="WP_005881216.1">
    <property type="nucleotide sequence ID" value="NZ_CP019430.1"/>
</dbReference>
<evidence type="ECO:0000313" key="4">
    <source>
        <dbReference type="Proteomes" id="UP000005089"/>
    </source>
</evidence>
<dbReference type="PANTHER" id="PTHR30399:SF1">
    <property type="entry name" value="UTP PYROPHOSPHATASE"/>
    <property type="match status" value="1"/>
</dbReference>
<accession>C3XAJ0</accession>
<proteinExistence type="predicted"/>
<dbReference type="CDD" id="cd07344">
    <property type="entry name" value="M48_yhfN_like"/>
    <property type="match status" value="1"/>
</dbReference>
<dbReference type="OrthoDB" id="9811177at2"/>
<keyword evidence="4" id="KW-1185">Reference proteome</keyword>
<evidence type="ECO:0000259" key="2">
    <source>
        <dbReference type="Pfam" id="PF01863"/>
    </source>
</evidence>
<dbReference type="EMBL" id="GG658170">
    <property type="protein sequence ID" value="EEO30216.1"/>
    <property type="molecule type" value="Genomic_DNA"/>
</dbReference>
<dbReference type="InterPro" id="IPR053136">
    <property type="entry name" value="UTP_pyrophosphatase-like"/>
</dbReference>
<dbReference type="STRING" id="847.BRW83_0883"/>
<dbReference type="Proteomes" id="UP000005089">
    <property type="component" value="Unassembled WGS sequence"/>
</dbReference>
<dbReference type="AlphaFoldDB" id="C3XAJ0"/>
<reference evidence="3 4" key="1">
    <citation type="submission" date="2009-02" db="EMBL/GenBank/DDBJ databases">
        <title>The Genome Sequence of Oxalobacter formigenes OXCC13.</title>
        <authorList>
            <consortium name="The Broad Institute Genome Sequencing Platform"/>
            <person name="Ward D."/>
            <person name="Young S.K."/>
            <person name="Kodira C.D."/>
            <person name="Zeng Q."/>
            <person name="Koehrsen M."/>
            <person name="Alvarado L."/>
            <person name="Berlin A."/>
            <person name="Borenstein D."/>
            <person name="Chen Z."/>
            <person name="Engels R."/>
            <person name="Freedman E."/>
            <person name="Gellesch M."/>
            <person name="Goldberg J."/>
            <person name="Griggs A."/>
            <person name="Gujja S."/>
            <person name="Heiman D."/>
            <person name="Hepburn T."/>
            <person name="Howarth C."/>
            <person name="Jen D."/>
            <person name="Larson L."/>
            <person name="Lewis B."/>
            <person name="Mehta T."/>
            <person name="Park D."/>
            <person name="Pearson M."/>
            <person name="Roberts A."/>
            <person name="Saif S."/>
            <person name="Shea T."/>
            <person name="Shenoy N."/>
            <person name="Sisk P."/>
            <person name="Stolte C."/>
            <person name="Sykes S."/>
            <person name="Walk T."/>
            <person name="White J."/>
            <person name="Yandava C."/>
            <person name="Allison M.J."/>
            <person name="Lander E."/>
            <person name="Nusbaum C."/>
            <person name="Galagan J."/>
            <person name="Birren B."/>
        </authorList>
    </citation>
    <scope>NUCLEOTIDE SEQUENCE [LARGE SCALE GENOMIC DNA]</scope>
    <source>
        <strain evidence="3 4">OXCC13</strain>
    </source>
</reference>
<protein>
    <recommendedName>
        <fullName evidence="2">YgjP-like metallopeptidase domain-containing protein</fullName>
    </recommendedName>
</protein>
<organism evidence="3 4">
    <name type="scientific">Oxalobacter formigenes OXCC13</name>
    <dbReference type="NCBI Taxonomy" id="556269"/>
    <lineage>
        <taxon>Bacteria</taxon>
        <taxon>Pseudomonadati</taxon>
        <taxon>Pseudomonadota</taxon>
        <taxon>Betaproteobacteria</taxon>
        <taxon>Burkholderiales</taxon>
        <taxon>Oxalobacteraceae</taxon>
        <taxon>Oxalobacter</taxon>
    </lineage>
</organism>
<feature type="region of interest" description="Disordered" evidence="1">
    <location>
        <begin position="17"/>
        <end position="41"/>
    </location>
</feature>
<evidence type="ECO:0000256" key="1">
    <source>
        <dbReference type="SAM" id="MobiDB-lite"/>
    </source>
</evidence>
<sequence length="285" mass="32850">MQKDLFDRFLTRIFGEKSPESKKNPSHPFGKTRDGQNNGDLAKTISLNGRTIAYTLRRSSRRSIGFLVNETGLRVTAPKRSSLYSIENAIMDKQKWILSKLDFYHFNHSSETVPIEWTNGALLPFLGDKLSLQIINGTTGKTFFNIENGKLLIYHPDSGKPFDSPLKNWLVQQAGAILAKRLELQAERMNIPFGAFSLSNARTRWGSCTARRHIRLNWRLVHCDISLIDYVAIHELAHCLEMNHSQRFWNIVATYYPDYKHARKQLHLQSPTLFSLFDKRENQAD</sequence>
<name>C3XAJ0_OXAFO</name>